<dbReference type="RefSeq" id="WP_006593679.1">
    <property type="nucleotide sequence ID" value="NZ_BAHD01000057.1"/>
</dbReference>
<evidence type="ECO:0000256" key="1">
    <source>
        <dbReference type="ARBA" id="ARBA00012513"/>
    </source>
</evidence>
<feature type="region of interest" description="Disordered" evidence="7">
    <location>
        <begin position="387"/>
        <end position="410"/>
    </location>
</feature>
<evidence type="ECO:0000256" key="7">
    <source>
        <dbReference type="SAM" id="MobiDB-lite"/>
    </source>
</evidence>
<dbReference type="eggNOG" id="COG0515">
    <property type="taxonomic scope" value="Bacteria"/>
</dbReference>
<protein>
    <recommendedName>
        <fullName evidence="1">non-specific serine/threonine protein kinase</fullName>
        <ecNumber evidence="1">2.7.11.1</ecNumber>
    </recommendedName>
</protein>
<keyword evidence="10" id="KW-1185">Reference proteome</keyword>
<dbReference type="GO" id="GO:0005524">
    <property type="term" value="F:ATP binding"/>
    <property type="evidence" value="ECO:0007669"/>
    <property type="project" value="UniProtKB-KW"/>
</dbReference>
<dbReference type="PANTHER" id="PTHR43289">
    <property type="entry name" value="MITOGEN-ACTIVATED PROTEIN KINASE KINASE KINASE 20-RELATED"/>
    <property type="match status" value="1"/>
</dbReference>
<feature type="region of interest" description="Disordered" evidence="7">
    <location>
        <begin position="1"/>
        <end position="26"/>
    </location>
</feature>
<accession>K6WYG4</accession>
<dbReference type="Gene3D" id="3.30.200.20">
    <property type="entry name" value="Phosphorylase Kinase, domain 1"/>
    <property type="match status" value="1"/>
</dbReference>
<dbReference type="EMBL" id="BAHD01000057">
    <property type="protein sequence ID" value="GAB97147.1"/>
    <property type="molecule type" value="Genomic_DNA"/>
</dbReference>
<dbReference type="Gene3D" id="1.10.510.10">
    <property type="entry name" value="Transferase(Phosphotransferase) domain 1"/>
    <property type="match status" value="1"/>
</dbReference>
<organism evidence="9 10">
    <name type="scientific">Kineosphaera limosa NBRC 100340</name>
    <dbReference type="NCBI Taxonomy" id="1184609"/>
    <lineage>
        <taxon>Bacteria</taxon>
        <taxon>Bacillati</taxon>
        <taxon>Actinomycetota</taxon>
        <taxon>Actinomycetes</taxon>
        <taxon>Micrococcales</taxon>
        <taxon>Dermatophilaceae</taxon>
        <taxon>Kineosphaera</taxon>
    </lineage>
</organism>
<evidence type="ECO:0000256" key="4">
    <source>
        <dbReference type="ARBA" id="ARBA00022741"/>
    </source>
</evidence>
<feature type="compositionally biased region" description="Low complexity" evidence="7">
    <location>
        <begin position="396"/>
        <end position="410"/>
    </location>
</feature>
<keyword evidence="2 9" id="KW-0723">Serine/threonine-protein kinase</keyword>
<dbReference type="PANTHER" id="PTHR43289:SF6">
    <property type="entry name" value="SERINE_THREONINE-PROTEIN KINASE NEKL-3"/>
    <property type="match status" value="1"/>
</dbReference>
<feature type="domain" description="Protein kinase" evidence="8">
    <location>
        <begin position="47"/>
        <end position="325"/>
    </location>
</feature>
<gene>
    <name evidence="9" type="ORF">KILIM_057_00380</name>
</gene>
<evidence type="ECO:0000256" key="5">
    <source>
        <dbReference type="ARBA" id="ARBA00022777"/>
    </source>
</evidence>
<keyword evidence="5 9" id="KW-0418">Kinase</keyword>
<dbReference type="Proteomes" id="UP000008366">
    <property type="component" value="Unassembled WGS sequence"/>
</dbReference>
<name>K6WYG4_9MICO</name>
<evidence type="ECO:0000256" key="6">
    <source>
        <dbReference type="ARBA" id="ARBA00022840"/>
    </source>
</evidence>
<dbReference type="InterPro" id="IPR011009">
    <property type="entry name" value="Kinase-like_dom_sf"/>
</dbReference>
<evidence type="ECO:0000313" key="9">
    <source>
        <dbReference type="EMBL" id="GAB97147.1"/>
    </source>
</evidence>
<evidence type="ECO:0000259" key="8">
    <source>
        <dbReference type="PROSITE" id="PS50011"/>
    </source>
</evidence>
<evidence type="ECO:0000313" key="10">
    <source>
        <dbReference type="Proteomes" id="UP000008366"/>
    </source>
</evidence>
<evidence type="ECO:0000256" key="3">
    <source>
        <dbReference type="ARBA" id="ARBA00022679"/>
    </source>
</evidence>
<proteinExistence type="predicted"/>
<keyword evidence="6" id="KW-0067">ATP-binding</keyword>
<evidence type="ECO:0000256" key="2">
    <source>
        <dbReference type="ARBA" id="ARBA00022527"/>
    </source>
</evidence>
<keyword evidence="3" id="KW-0808">Transferase</keyword>
<dbReference type="EC" id="2.7.11.1" evidence="1"/>
<reference evidence="9 10" key="1">
    <citation type="submission" date="2012-08" db="EMBL/GenBank/DDBJ databases">
        <title>Whole genome shotgun sequence of Kineosphaera limosa NBRC 100340.</title>
        <authorList>
            <person name="Yoshida I."/>
            <person name="Isaki S."/>
            <person name="Hosoyama A."/>
            <person name="Tsuchikane K."/>
            <person name="Katsumata H."/>
            <person name="Ando Y."/>
            <person name="Ohji S."/>
            <person name="Hamada M."/>
            <person name="Tamura T."/>
            <person name="Yamazoe A."/>
            <person name="Yamazaki S."/>
            <person name="Fujita N."/>
        </authorList>
    </citation>
    <scope>NUCLEOTIDE SEQUENCE [LARGE SCALE GENOMIC DNA]</scope>
    <source>
        <strain evidence="9 10">NBRC 100340</strain>
    </source>
</reference>
<dbReference type="GO" id="GO:0004674">
    <property type="term" value="F:protein serine/threonine kinase activity"/>
    <property type="evidence" value="ECO:0007669"/>
    <property type="project" value="UniProtKB-KW"/>
</dbReference>
<dbReference type="AlphaFoldDB" id="K6WYG4"/>
<dbReference type="SUPFAM" id="SSF56112">
    <property type="entry name" value="Protein kinase-like (PK-like)"/>
    <property type="match status" value="1"/>
</dbReference>
<dbReference type="OrthoDB" id="9762169at2"/>
<keyword evidence="4" id="KW-0547">Nucleotide-binding</keyword>
<sequence>MSSESEAAARSRSTVGAASRSVPRPASASWQAGTRLFAGPIDAPDRYELTHCWATGGEGTVYRARYSGGLTEPLEFAVKALHRTVGPGVSWPTPEDLQLWEDQVALLQQLNTPHLVRIRAAFVGPPPHPAKRADREADAIAYSVLEWVDGPTLDEVIDQSPASPANFSQRMGYVRDIAEAIATLHSRTLTRGNPTLHRDVKPTNCIVSPGRGVVLVDVSSMRLIAHGGDLEGLHSPAFAAPEVRQSPYEPRRPPADRYSLGAIAAFCLLGETPVADADLVPRLQAAARVAGAPRPQLVAHHIGAMLDPDPERRPTDPVLWADGLIAVARTDERRKPDRGRMRLAATAVAAVAVTGFAGLYLGAPRGDEVSREARSAHGAVPTITRAPDAKSAALQALPPGGTTATPWGTARITRPTSGANVMSCAYIEGTADVPEDVRIVTAMRNADTDDTWHVEHIYSWDDPDSIKQWRGPQWFGSGDSSVGSTYEVAVFAVKRADLVVADAGADDEFDRLAEMGEKLASVMVRRVAGEGPDRNCDPADP</sequence>
<dbReference type="InterPro" id="IPR000719">
    <property type="entry name" value="Prot_kinase_dom"/>
</dbReference>
<comment type="caution">
    <text evidence="9">The sequence shown here is derived from an EMBL/GenBank/DDBJ whole genome shotgun (WGS) entry which is preliminary data.</text>
</comment>
<dbReference type="Pfam" id="PF00069">
    <property type="entry name" value="Pkinase"/>
    <property type="match status" value="1"/>
</dbReference>
<dbReference type="PROSITE" id="PS50011">
    <property type="entry name" value="PROTEIN_KINASE_DOM"/>
    <property type="match status" value="1"/>
</dbReference>
<dbReference type="STRING" id="1184609.KILIM_057_00380"/>
<dbReference type="SMART" id="SM00220">
    <property type="entry name" value="S_TKc"/>
    <property type="match status" value="1"/>
</dbReference>